<dbReference type="STRING" id="616990.IV54_GL000265"/>
<dbReference type="AlphaFoldDB" id="A0A0R2LNR1"/>
<gene>
    <name evidence="1" type="ORF">IV54_GL000265</name>
</gene>
<name>A0A0R2LNR1_9LACO</name>
<evidence type="ECO:0000313" key="1">
    <source>
        <dbReference type="EMBL" id="KRO03359.1"/>
    </source>
</evidence>
<dbReference type="RefSeq" id="WP_057878830.1">
    <property type="nucleotide sequence ID" value="NZ_JQCA01000098.1"/>
</dbReference>
<dbReference type="OrthoDB" id="2299387at2"/>
<accession>A0A0R2LNR1</accession>
<organism evidence="1 2">
    <name type="scientific">Levilactobacillus paucivorans</name>
    <dbReference type="NCBI Taxonomy" id="616990"/>
    <lineage>
        <taxon>Bacteria</taxon>
        <taxon>Bacillati</taxon>
        <taxon>Bacillota</taxon>
        <taxon>Bacilli</taxon>
        <taxon>Lactobacillales</taxon>
        <taxon>Lactobacillaceae</taxon>
        <taxon>Levilactobacillus</taxon>
    </lineage>
</organism>
<dbReference type="PATRIC" id="fig|616990.3.peg.287"/>
<protein>
    <submittedName>
        <fullName evidence="1">Uncharacterized protein</fullName>
    </submittedName>
</protein>
<sequence length="78" mass="9052">MIRSQQIKRPQIRLHISKTVRRQALIPMHAAAARKLALIVGYQAMALINRDLVRAFTPCEEEAERRLTTFRNAQQVKQ</sequence>
<comment type="caution">
    <text evidence="1">The sequence shown here is derived from an EMBL/GenBank/DDBJ whole genome shotgun (WGS) entry which is preliminary data.</text>
</comment>
<reference evidence="1 2" key="1">
    <citation type="journal article" date="2015" name="Genome Announc.">
        <title>Expanding the biotechnology potential of lactobacilli through comparative genomics of 213 strains and associated genera.</title>
        <authorList>
            <person name="Sun Z."/>
            <person name="Harris H.M."/>
            <person name="McCann A."/>
            <person name="Guo C."/>
            <person name="Argimon S."/>
            <person name="Zhang W."/>
            <person name="Yang X."/>
            <person name="Jeffery I.B."/>
            <person name="Cooney J.C."/>
            <person name="Kagawa T.F."/>
            <person name="Liu W."/>
            <person name="Song Y."/>
            <person name="Salvetti E."/>
            <person name="Wrobel A."/>
            <person name="Rasinkangas P."/>
            <person name="Parkhill J."/>
            <person name="Rea M.C."/>
            <person name="O'Sullivan O."/>
            <person name="Ritari J."/>
            <person name="Douillard F.P."/>
            <person name="Paul Ross R."/>
            <person name="Yang R."/>
            <person name="Briner A.E."/>
            <person name="Felis G.E."/>
            <person name="de Vos W.M."/>
            <person name="Barrangou R."/>
            <person name="Klaenhammer T.R."/>
            <person name="Caufield P.W."/>
            <person name="Cui Y."/>
            <person name="Zhang H."/>
            <person name="O'Toole P.W."/>
        </authorList>
    </citation>
    <scope>NUCLEOTIDE SEQUENCE [LARGE SCALE GENOMIC DNA]</scope>
    <source>
        <strain evidence="1 2">DSM 22467</strain>
    </source>
</reference>
<keyword evidence="2" id="KW-1185">Reference proteome</keyword>
<dbReference type="Proteomes" id="UP000051906">
    <property type="component" value="Unassembled WGS sequence"/>
</dbReference>
<dbReference type="EMBL" id="JQCA01000098">
    <property type="protein sequence ID" value="KRO03359.1"/>
    <property type="molecule type" value="Genomic_DNA"/>
</dbReference>
<evidence type="ECO:0000313" key="2">
    <source>
        <dbReference type="Proteomes" id="UP000051906"/>
    </source>
</evidence>
<proteinExistence type="predicted"/>